<feature type="transmembrane region" description="Helical" evidence="1">
    <location>
        <begin position="129"/>
        <end position="147"/>
    </location>
</feature>
<sequence length="242" mass="27457">LTSHPIFGYLAQFQILRSSNYDKLNPYLFSRRHFDDDYSDYHRDFKSQTRDYDRRVKIYQQAIYFVRVTAYIQIFIAGVLLVSDVSRIVLLWTFVQSTSTIIEMLSFPLFSLILGFLSLTCAVSPSSAISKSVLVLLVATVVPNFVFPKQAAFITTAVDAVEVMSLDMSMGMIRSTAHNKLLRILSSTSNRWPLGIQDISSLPPDFLVLLQYLLVSYAMFALLQLVVQVAVIYSLVKLITVQ</sequence>
<feature type="transmembrane region" description="Helical" evidence="1">
    <location>
        <begin position="89"/>
        <end position="117"/>
    </location>
</feature>
<keyword evidence="1" id="KW-0472">Membrane</keyword>
<dbReference type="Proteomes" id="UP000050761">
    <property type="component" value="Unassembled WGS sequence"/>
</dbReference>
<reference evidence="3" key="1">
    <citation type="submission" date="2019-09" db="UniProtKB">
        <authorList>
            <consortium name="WormBaseParasite"/>
        </authorList>
    </citation>
    <scope>IDENTIFICATION</scope>
</reference>
<evidence type="ECO:0000256" key="1">
    <source>
        <dbReference type="SAM" id="Phobius"/>
    </source>
</evidence>
<name>A0A183FIZ5_HELPZ</name>
<keyword evidence="2" id="KW-1185">Reference proteome</keyword>
<keyword evidence="1" id="KW-1133">Transmembrane helix</keyword>
<dbReference type="AlphaFoldDB" id="A0A183FIZ5"/>
<evidence type="ECO:0000313" key="2">
    <source>
        <dbReference type="Proteomes" id="UP000050761"/>
    </source>
</evidence>
<feature type="transmembrane region" description="Helical" evidence="1">
    <location>
        <begin position="64"/>
        <end position="83"/>
    </location>
</feature>
<organism evidence="2 3">
    <name type="scientific">Heligmosomoides polygyrus</name>
    <name type="common">Parasitic roundworm</name>
    <dbReference type="NCBI Taxonomy" id="6339"/>
    <lineage>
        <taxon>Eukaryota</taxon>
        <taxon>Metazoa</taxon>
        <taxon>Ecdysozoa</taxon>
        <taxon>Nematoda</taxon>
        <taxon>Chromadorea</taxon>
        <taxon>Rhabditida</taxon>
        <taxon>Rhabditina</taxon>
        <taxon>Rhabditomorpha</taxon>
        <taxon>Strongyloidea</taxon>
        <taxon>Heligmosomidae</taxon>
        <taxon>Heligmosomoides</taxon>
    </lineage>
</organism>
<feature type="transmembrane region" description="Helical" evidence="1">
    <location>
        <begin position="212"/>
        <end position="236"/>
    </location>
</feature>
<dbReference type="WBParaSite" id="HPBE_0000692301-mRNA-1">
    <property type="protein sequence ID" value="HPBE_0000692301-mRNA-1"/>
    <property type="gene ID" value="HPBE_0000692301"/>
</dbReference>
<keyword evidence="1" id="KW-0812">Transmembrane</keyword>
<proteinExistence type="predicted"/>
<accession>A0A183FIZ5</accession>
<protein>
    <submittedName>
        <fullName evidence="3">ABC transmembrane type-1 domain-containing protein</fullName>
    </submittedName>
</protein>
<evidence type="ECO:0000313" key="3">
    <source>
        <dbReference type="WBParaSite" id="HPBE_0000692301-mRNA-1"/>
    </source>
</evidence>